<evidence type="ECO:0000313" key="4">
    <source>
        <dbReference type="Proteomes" id="UP000053097"/>
    </source>
</evidence>
<feature type="transmembrane region" description="Helical" evidence="2">
    <location>
        <begin position="225"/>
        <end position="243"/>
    </location>
</feature>
<evidence type="ECO:0000256" key="1">
    <source>
        <dbReference type="SAM" id="MobiDB-lite"/>
    </source>
</evidence>
<feature type="region of interest" description="Disordered" evidence="1">
    <location>
        <begin position="39"/>
        <end position="65"/>
    </location>
</feature>
<protein>
    <submittedName>
        <fullName evidence="3">Uncharacterized protein</fullName>
    </submittedName>
</protein>
<keyword evidence="2" id="KW-1133">Transmembrane helix</keyword>
<sequence>MGPQETKDERRAIYFGPLFPRHSAVARRRACESPRLRTASCEGGRVGGDDRGSGDMLPTSEDGCREPHAIKAKRYETLRGSSPTAKTYIAFRQSQGSIVPFAADNELTSFNTTVKYLQWLGGEGPIFRQENSDSNFMQMAAAARWYTKGCVTKVGRGWPPEPATRNFAPRVGQEGGKKSDKTMERNLNYAPRKMAIVCKAMLIRRRRKTGGRRLRRRRQTRRRRFFLSLPEFISFFFFFPSSSPDPRGSPLLRPFSRTLPVAIFTCRSTFPRYVPRLIPFVLSIYLRIVLYCCVPRVWSPQFRMINGTTRGVTSQMTHALRRMNRHNRHNRNIPLFKRVP</sequence>
<keyword evidence="4" id="KW-1185">Reference proteome</keyword>
<proteinExistence type="predicted"/>
<dbReference type="Proteomes" id="UP000053097">
    <property type="component" value="Unassembled WGS sequence"/>
</dbReference>
<reference evidence="3 4" key="1">
    <citation type="journal article" date="2014" name="Curr. Biol.">
        <title>The genome of the clonal raider ant Cerapachys biroi.</title>
        <authorList>
            <person name="Oxley P.R."/>
            <person name="Ji L."/>
            <person name="Fetter-Pruneda I."/>
            <person name="McKenzie S.K."/>
            <person name="Li C."/>
            <person name="Hu H."/>
            <person name="Zhang G."/>
            <person name="Kronauer D.J."/>
        </authorList>
    </citation>
    <scope>NUCLEOTIDE SEQUENCE [LARGE SCALE GENOMIC DNA]</scope>
</reference>
<evidence type="ECO:0000313" key="3">
    <source>
        <dbReference type="EMBL" id="EZA59975.1"/>
    </source>
</evidence>
<dbReference type="EMBL" id="KK107087">
    <property type="protein sequence ID" value="EZA59975.1"/>
    <property type="molecule type" value="Genomic_DNA"/>
</dbReference>
<accession>A0A026WV97</accession>
<gene>
    <name evidence="3" type="ORF">X777_16178</name>
</gene>
<feature type="transmembrane region" description="Helical" evidence="2">
    <location>
        <begin position="277"/>
        <end position="294"/>
    </location>
</feature>
<organism evidence="3 4">
    <name type="scientific">Ooceraea biroi</name>
    <name type="common">Clonal raider ant</name>
    <name type="synonym">Cerapachys biroi</name>
    <dbReference type="NCBI Taxonomy" id="2015173"/>
    <lineage>
        <taxon>Eukaryota</taxon>
        <taxon>Metazoa</taxon>
        <taxon>Ecdysozoa</taxon>
        <taxon>Arthropoda</taxon>
        <taxon>Hexapoda</taxon>
        <taxon>Insecta</taxon>
        <taxon>Pterygota</taxon>
        <taxon>Neoptera</taxon>
        <taxon>Endopterygota</taxon>
        <taxon>Hymenoptera</taxon>
        <taxon>Apocrita</taxon>
        <taxon>Aculeata</taxon>
        <taxon>Formicoidea</taxon>
        <taxon>Formicidae</taxon>
        <taxon>Dorylinae</taxon>
        <taxon>Ooceraea</taxon>
    </lineage>
</organism>
<dbReference type="AlphaFoldDB" id="A0A026WV97"/>
<feature type="region of interest" description="Disordered" evidence="1">
    <location>
        <begin position="161"/>
        <end position="181"/>
    </location>
</feature>
<name>A0A026WV97_OOCBI</name>
<keyword evidence="2" id="KW-0812">Transmembrane</keyword>
<keyword evidence="2" id="KW-0472">Membrane</keyword>
<evidence type="ECO:0000256" key="2">
    <source>
        <dbReference type="SAM" id="Phobius"/>
    </source>
</evidence>